<accession>A0A4R2KYW7</accession>
<dbReference type="InterPro" id="IPR010657">
    <property type="entry name" value="ImpA_N"/>
</dbReference>
<sequence length="348" mass="36865">MSVDVQKLLAEVSAEAPCGDDLEYDPGFQEMERLAQGQPERQMGATVLPAEPPDWRGVRTKALELLTRTRDLRIALQLARAELALDGLAGFADGLVLLRGLIERFWADVHPRLDPDDDNDPTLRVNVLATLVDAAVIAQVREAALARSRTLGVATLRDHLIHTGMMSGAAVLATDVYDAVFLDCDIAALQAAAQGARVGLDAVTGLEQSLTSAVGAGRAVDFSPLRTLLRQAGQLLDDRLARRGVVAVPATDETAAAAVEAGGEEPAAGSGRGGGGVPGRINNRDEVIRALDAVCEYYQRCEPSSPVPILLVRARRLAAMGFLDIMRNLAPDSLPAFDVLRGPEDGAG</sequence>
<comment type="caution">
    <text evidence="2">The sequence shown here is derived from an EMBL/GenBank/DDBJ whole genome shotgun (WGS) entry which is preliminary data.</text>
</comment>
<dbReference type="EMBL" id="SLWY01000024">
    <property type="protein sequence ID" value="TCO78107.1"/>
    <property type="molecule type" value="Genomic_DNA"/>
</dbReference>
<dbReference type="AlphaFoldDB" id="A0A4R2KYW7"/>
<dbReference type="InterPro" id="IPR017740">
    <property type="entry name" value="TssA-like"/>
</dbReference>
<dbReference type="NCBIfam" id="TIGR03363">
    <property type="entry name" value="VI_chp_8"/>
    <property type="match status" value="1"/>
</dbReference>
<protein>
    <submittedName>
        <fullName evidence="2">Type VI secretion system protein ImpA</fullName>
    </submittedName>
</protein>
<evidence type="ECO:0000259" key="1">
    <source>
        <dbReference type="Pfam" id="PF06812"/>
    </source>
</evidence>
<gene>
    <name evidence="2" type="ORF">EV699_12424</name>
</gene>
<organism evidence="2 3">
    <name type="scientific">Plasticicumulans lactativorans</name>
    <dbReference type="NCBI Taxonomy" id="1133106"/>
    <lineage>
        <taxon>Bacteria</taxon>
        <taxon>Pseudomonadati</taxon>
        <taxon>Pseudomonadota</taxon>
        <taxon>Gammaproteobacteria</taxon>
        <taxon>Candidatus Competibacteraceae</taxon>
        <taxon>Plasticicumulans</taxon>
    </lineage>
</organism>
<keyword evidence="3" id="KW-1185">Reference proteome</keyword>
<feature type="domain" description="ImpA N-terminal" evidence="1">
    <location>
        <begin position="9"/>
        <end position="132"/>
    </location>
</feature>
<evidence type="ECO:0000313" key="3">
    <source>
        <dbReference type="Proteomes" id="UP000295765"/>
    </source>
</evidence>
<dbReference type="PANTHER" id="PTHR37951:SF1">
    <property type="entry name" value="TYPE VI SECRETION SYSTEM COMPONENT TSSA1"/>
    <property type="match status" value="1"/>
</dbReference>
<reference evidence="2 3" key="1">
    <citation type="submission" date="2019-03" db="EMBL/GenBank/DDBJ databases">
        <title>Genomic Encyclopedia of Type Strains, Phase IV (KMG-IV): sequencing the most valuable type-strain genomes for metagenomic binning, comparative biology and taxonomic classification.</title>
        <authorList>
            <person name="Goeker M."/>
        </authorList>
    </citation>
    <scope>NUCLEOTIDE SEQUENCE [LARGE SCALE GENOMIC DNA]</scope>
    <source>
        <strain evidence="2 3">DSM 25287</strain>
    </source>
</reference>
<name>A0A4R2KYW7_9GAMM</name>
<evidence type="ECO:0000313" key="2">
    <source>
        <dbReference type="EMBL" id="TCO78107.1"/>
    </source>
</evidence>
<dbReference type="PANTHER" id="PTHR37951">
    <property type="entry name" value="CYTOPLASMIC PROTEIN-RELATED"/>
    <property type="match status" value="1"/>
</dbReference>
<proteinExistence type="predicted"/>
<dbReference type="Pfam" id="PF06812">
    <property type="entry name" value="ImpA_N"/>
    <property type="match status" value="1"/>
</dbReference>
<dbReference type="Proteomes" id="UP000295765">
    <property type="component" value="Unassembled WGS sequence"/>
</dbReference>